<feature type="domain" description="Transposase IS116/IS110/IS902 C-terminal" evidence="2">
    <location>
        <begin position="156"/>
        <end position="213"/>
    </location>
</feature>
<accession>A0AAX3YRE8</accession>
<sequence length="241" mass="26329">MALTLGIDVAVWAEHQATRARDGATVWRGRKFWTRLAYLERMWADLDLPDPAELTVVVEPTRNAWIVLAEWFRRHGARVVMVTTAQSADLRKYYSKHTKNDRIDSELLARLPLPAFAELAEDIAHEAEQALFLTRQIKQIDERVANLYADADPAGIVASAPGVGAVISAVIAGRIGDPHRFTSLAAIRAYTGLVPKVSQSGVSKVESSITKAGIRCCVRCCAPLPTRLAGSIPSSRRSTSG</sequence>
<dbReference type="Pfam" id="PF02371">
    <property type="entry name" value="Transposase_20"/>
    <property type="match status" value="1"/>
</dbReference>
<dbReference type="InterPro" id="IPR047650">
    <property type="entry name" value="Transpos_IS110"/>
</dbReference>
<dbReference type="AlphaFoldDB" id="A0AAX3YRE8"/>
<feature type="domain" description="Transposase IS110-like N-terminal" evidence="1">
    <location>
        <begin position="5"/>
        <end position="113"/>
    </location>
</feature>
<name>A0AAX3YRE8_RHOOP</name>
<keyword evidence="5" id="KW-1185">Reference proteome</keyword>
<dbReference type="GO" id="GO:0003677">
    <property type="term" value="F:DNA binding"/>
    <property type="evidence" value="ECO:0007669"/>
    <property type="project" value="InterPro"/>
</dbReference>
<evidence type="ECO:0000313" key="3">
    <source>
        <dbReference type="EMBL" id="MCZ4584412.1"/>
    </source>
</evidence>
<dbReference type="GO" id="GO:0004803">
    <property type="term" value="F:transposase activity"/>
    <property type="evidence" value="ECO:0007669"/>
    <property type="project" value="InterPro"/>
</dbReference>
<dbReference type="InterPro" id="IPR002525">
    <property type="entry name" value="Transp_IS110-like_N"/>
</dbReference>
<evidence type="ECO:0000313" key="4">
    <source>
        <dbReference type="EMBL" id="WLF50704.1"/>
    </source>
</evidence>
<dbReference type="InterPro" id="IPR003346">
    <property type="entry name" value="Transposase_20"/>
</dbReference>
<reference evidence="3" key="1">
    <citation type="submission" date="2022-12" db="EMBL/GenBank/DDBJ databases">
        <authorList>
            <person name="Krivoruchko A.V."/>
            <person name="Elkin A."/>
        </authorList>
    </citation>
    <scope>NUCLEOTIDE SEQUENCE</scope>
    <source>
        <strain evidence="3">IEGM 249</strain>
    </source>
</reference>
<dbReference type="RefSeq" id="WP_240483085.1">
    <property type="nucleotide sequence ID" value="NZ_LGSV01000249.1"/>
</dbReference>
<dbReference type="EMBL" id="CP130953">
    <property type="protein sequence ID" value="WLF50704.1"/>
    <property type="molecule type" value="Genomic_DNA"/>
</dbReference>
<reference evidence="4" key="2">
    <citation type="submission" date="2023-07" db="EMBL/GenBank/DDBJ databases">
        <title>Genomic analysis of Rhodococcus opacus VOC-14 with glycol ethers degradation activity.</title>
        <authorList>
            <person name="Narkevich D.A."/>
            <person name="Hlushen A.M."/>
            <person name="Akhremchuk A.E."/>
            <person name="Sikolenko M.A."/>
            <person name="Valentovich L.N."/>
        </authorList>
    </citation>
    <scope>NUCLEOTIDE SEQUENCE</scope>
    <source>
        <strain evidence="4">VOC-14</strain>
    </source>
</reference>
<evidence type="ECO:0000259" key="1">
    <source>
        <dbReference type="Pfam" id="PF01548"/>
    </source>
</evidence>
<dbReference type="Pfam" id="PF01548">
    <property type="entry name" value="DEDD_Tnp_IS110"/>
    <property type="match status" value="1"/>
</dbReference>
<evidence type="ECO:0000313" key="6">
    <source>
        <dbReference type="Proteomes" id="UP001231166"/>
    </source>
</evidence>
<dbReference type="Proteomes" id="UP001066327">
    <property type="component" value="Unassembled WGS sequence"/>
</dbReference>
<organism evidence="4 6">
    <name type="scientific">Rhodococcus opacus</name>
    <name type="common">Nocardia opaca</name>
    <dbReference type="NCBI Taxonomy" id="37919"/>
    <lineage>
        <taxon>Bacteria</taxon>
        <taxon>Bacillati</taxon>
        <taxon>Actinomycetota</taxon>
        <taxon>Actinomycetes</taxon>
        <taxon>Mycobacteriales</taxon>
        <taxon>Nocardiaceae</taxon>
        <taxon>Rhodococcus</taxon>
    </lineage>
</organism>
<evidence type="ECO:0000313" key="5">
    <source>
        <dbReference type="Proteomes" id="UP001066327"/>
    </source>
</evidence>
<dbReference type="PANTHER" id="PTHR33055:SF17">
    <property type="entry name" value="THIRD ORF IN TRANSPOSON ISC1491"/>
    <property type="match status" value="1"/>
</dbReference>
<dbReference type="Proteomes" id="UP001231166">
    <property type="component" value="Chromosome"/>
</dbReference>
<dbReference type="PANTHER" id="PTHR33055">
    <property type="entry name" value="TRANSPOSASE FOR INSERTION SEQUENCE ELEMENT IS1111A"/>
    <property type="match status" value="1"/>
</dbReference>
<dbReference type="EMBL" id="JAPWIS010000005">
    <property type="protein sequence ID" value="MCZ4584412.1"/>
    <property type="molecule type" value="Genomic_DNA"/>
</dbReference>
<evidence type="ECO:0000259" key="2">
    <source>
        <dbReference type="Pfam" id="PF02371"/>
    </source>
</evidence>
<gene>
    <name evidence="3" type="ORF">O4328_12080</name>
    <name evidence="4" type="ORF">Q5707_17750</name>
</gene>
<protein>
    <submittedName>
        <fullName evidence="4">Transposase</fullName>
    </submittedName>
</protein>
<proteinExistence type="predicted"/>
<dbReference type="GO" id="GO:0006313">
    <property type="term" value="P:DNA transposition"/>
    <property type="evidence" value="ECO:0007669"/>
    <property type="project" value="InterPro"/>
</dbReference>